<evidence type="ECO:0000313" key="4">
    <source>
        <dbReference type="Proteomes" id="UP001317322"/>
    </source>
</evidence>
<protein>
    <submittedName>
        <fullName evidence="3">Uncharacterized protein</fullName>
    </submittedName>
</protein>
<keyword evidence="4" id="KW-1185">Reference proteome</keyword>
<evidence type="ECO:0000256" key="2">
    <source>
        <dbReference type="SAM" id="Phobius"/>
    </source>
</evidence>
<proteinExistence type="predicted"/>
<dbReference type="EMBL" id="CP101989">
    <property type="protein sequence ID" value="UUI64727.1"/>
    <property type="molecule type" value="Genomic_DNA"/>
</dbReference>
<feature type="compositionally biased region" description="Low complexity" evidence="1">
    <location>
        <begin position="242"/>
        <end position="263"/>
    </location>
</feature>
<feature type="transmembrane region" description="Helical" evidence="2">
    <location>
        <begin position="106"/>
        <end position="127"/>
    </location>
</feature>
<feature type="compositionally biased region" description="Polar residues" evidence="1">
    <location>
        <begin position="1"/>
        <end position="10"/>
    </location>
</feature>
<reference evidence="3 4" key="1">
    <citation type="submission" date="2022-07" db="EMBL/GenBank/DDBJ databases">
        <title>Novel species in genus cellulomonas.</title>
        <authorList>
            <person name="Ye L."/>
        </authorList>
    </citation>
    <scope>NUCLEOTIDE SEQUENCE [LARGE SCALE GENOMIC DNA]</scope>
    <source>
        <strain evidence="4">zg-Y908</strain>
    </source>
</reference>
<evidence type="ECO:0000313" key="3">
    <source>
        <dbReference type="EMBL" id="UUI64727.1"/>
    </source>
</evidence>
<feature type="transmembrane region" description="Helical" evidence="2">
    <location>
        <begin position="41"/>
        <end position="66"/>
    </location>
</feature>
<feature type="region of interest" description="Disordered" evidence="1">
    <location>
        <begin position="163"/>
        <end position="330"/>
    </location>
</feature>
<feature type="transmembrane region" description="Helical" evidence="2">
    <location>
        <begin position="72"/>
        <end position="94"/>
    </location>
</feature>
<organism evidence="3 4">
    <name type="scientific">Cellulomonas wangsupingiae</name>
    <dbReference type="NCBI Taxonomy" id="2968085"/>
    <lineage>
        <taxon>Bacteria</taxon>
        <taxon>Bacillati</taxon>
        <taxon>Actinomycetota</taxon>
        <taxon>Actinomycetes</taxon>
        <taxon>Micrococcales</taxon>
        <taxon>Cellulomonadaceae</taxon>
        <taxon>Cellulomonas</taxon>
    </lineage>
</organism>
<feature type="compositionally biased region" description="Low complexity" evidence="1">
    <location>
        <begin position="180"/>
        <end position="199"/>
    </location>
</feature>
<dbReference type="Proteomes" id="UP001317322">
    <property type="component" value="Chromosome"/>
</dbReference>
<feature type="region of interest" description="Disordered" evidence="1">
    <location>
        <begin position="1"/>
        <end position="23"/>
    </location>
</feature>
<feature type="transmembrane region" description="Helical" evidence="2">
    <location>
        <begin position="133"/>
        <end position="154"/>
    </location>
</feature>
<accession>A0ABY5K2Q1</accession>
<dbReference type="RefSeq" id="WP_227565765.1">
    <property type="nucleotide sequence ID" value="NZ_CP101989.1"/>
</dbReference>
<keyword evidence="2" id="KW-0812">Transmembrane</keyword>
<feature type="compositionally biased region" description="Basic and acidic residues" evidence="1">
    <location>
        <begin position="270"/>
        <end position="279"/>
    </location>
</feature>
<keyword evidence="2" id="KW-0472">Membrane</keyword>
<gene>
    <name evidence="3" type="ORF">NP075_16675</name>
</gene>
<evidence type="ECO:0000256" key="1">
    <source>
        <dbReference type="SAM" id="MobiDB-lite"/>
    </source>
</evidence>
<sequence>MTEDQPQTPQDLPPHGGPAAPSVTSARLADRWEGDGWRAPLAAAVLALLTLPAVAMVLVALVVLAVQGQATWLVVAGAALVTTAFGALGTVVALRRGHPGLEHRLAVLAWVWGVLVVALGVALALTLDAPERVGVAVLLVLGGTYTVVLGLGLWGAAKLLPAPAAPDVPEDDSEARGTGDAPDVAPDRPAAAPRRTAPVGSPSAPVVQEEDPLAEWPEWGAGERPPGTAAGGSAPEPSTTTEPARPVGAPAAPRRTRPAPETVAEAEVVDPARADDARPVGRSTPPPRRSVTGGTRPEPEPTAPGPATERITRQDGDDGPPTQRLPPVGY</sequence>
<name>A0ABY5K2Q1_9CELL</name>
<keyword evidence="2" id="KW-1133">Transmembrane helix</keyword>